<gene>
    <name evidence="3" type="ORF">SAMN05421833_12994</name>
</gene>
<sequence length="125" mass="12745">MADRRSPHLAVRAQAQSPAAAPPADDDEDSSPGDGPDAPLSPSAPGQPGPQAASPLSAKPGEKLPWWWLIAFLIIFGMFSVLVVVLVAGGQSLAIALGVPGALSAAALGVLSWLRRLAHRRQGGA</sequence>
<feature type="compositionally biased region" description="Low complexity" evidence="1">
    <location>
        <begin position="13"/>
        <end position="23"/>
    </location>
</feature>
<keyword evidence="4" id="KW-1185">Reference proteome</keyword>
<evidence type="ECO:0000313" key="3">
    <source>
        <dbReference type="EMBL" id="SIS12623.1"/>
    </source>
</evidence>
<evidence type="ECO:0000256" key="1">
    <source>
        <dbReference type="SAM" id="MobiDB-lite"/>
    </source>
</evidence>
<feature type="transmembrane region" description="Helical" evidence="2">
    <location>
        <begin position="66"/>
        <end position="87"/>
    </location>
</feature>
<keyword evidence="2" id="KW-0472">Membrane</keyword>
<name>A0A1N7GJ48_9ACTN</name>
<keyword evidence="2" id="KW-0812">Transmembrane</keyword>
<organism evidence="3 4">
    <name type="scientific">Microbispora rosea</name>
    <dbReference type="NCBI Taxonomy" id="58117"/>
    <lineage>
        <taxon>Bacteria</taxon>
        <taxon>Bacillati</taxon>
        <taxon>Actinomycetota</taxon>
        <taxon>Actinomycetes</taxon>
        <taxon>Streptosporangiales</taxon>
        <taxon>Streptosporangiaceae</taxon>
        <taxon>Microbispora</taxon>
    </lineage>
</organism>
<protein>
    <submittedName>
        <fullName evidence="3">Uncharacterized protein</fullName>
    </submittedName>
</protein>
<accession>A0A1N7GJ48</accession>
<feature type="region of interest" description="Disordered" evidence="1">
    <location>
        <begin position="1"/>
        <end position="57"/>
    </location>
</feature>
<keyword evidence="2" id="KW-1133">Transmembrane helix</keyword>
<reference evidence="4" key="1">
    <citation type="submission" date="2017-01" db="EMBL/GenBank/DDBJ databases">
        <authorList>
            <person name="Varghese N."/>
            <person name="Submissions S."/>
        </authorList>
    </citation>
    <scope>NUCLEOTIDE SEQUENCE [LARGE SCALE GENOMIC DNA]</scope>
    <source>
        <strain evidence="4">ATCC 12950</strain>
    </source>
</reference>
<feature type="transmembrane region" description="Helical" evidence="2">
    <location>
        <begin position="93"/>
        <end position="114"/>
    </location>
</feature>
<dbReference type="Proteomes" id="UP000186096">
    <property type="component" value="Unassembled WGS sequence"/>
</dbReference>
<proteinExistence type="predicted"/>
<dbReference type="AlphaFoldDB" id="A0A1N7GJ48"/>
<feature type="compositionally biased region" description="Low complexity" evidence="1">
    <location>
        <begin position="32"/>
        <end position="56"/>
    </location>
</feature>
<evidence type="ECO:0000256" key="2">
    <source>
        <dbReference type="SAM" id="Phobius"/>
    </source>
</evidence>
<evidence type="ECO:0000313" key="4">
    <source>
        <dbReference type="Proteomes" id="UP000186096"/>
    </source>
</evidence>
<dbReference type="EMBL" id="FTNI01000029">
    <property type="protein sequence ID" value="SIS12623.1"/>
    <property type="molecule type" value="Genomic_DNA"/>
</dbReference>